<evidence type="ECO:0000313" key="2">
    <source>
        <dbReference type="EMBL" id="WVZ83565.1"/>
    </source>
</evidence>
<dbReference type="InterPro" id="IPR013103">
    <property type="entry name" value="RVT_2"/>
</dbReference>
<dbReference type="Proteomes" id="UP001341281">
    <property type="component" value="Chromosome 07"/>
</dbReference>
<feature type="domain" description="Reverse transcriptase Ty1/copia-type" evidence="1">
    <location>
        <begin position="26"/>
        <end position="224"/>
    </location>
</feature>
<gene>
    <name evidence="2" type="ORF">U9M48_030697</name>
</gene>
<evidence type="ECO:0000313" key="3">
    <source>
        <dbReference type="Proteomes" id="UP001341281"/>
    </source>
</evidence>
<accession>A0AAQ3U116</accession>
<dbReference type="AlphaFoldDB" id="A0AAQ3U116"/>
<dbReference type="Pfam" id="PF07727">
    <property type="entry name" value="RVT_2"/>
    <property type="match status" value="1"/>
</dbReference>
<reference evidence="2 3" key="1">
    <citation type="submission" date="2024-02" db="EMBL/GenBank/DDBJ databases">
        <title>High-quality chromosome-scale genome assembly of Pensacola bahiagrass (Paspalum notatum Flugge var. saurae).</title>
        <authorList>
            <person name="Vega J.M."/>
            <person name="Podio M."/>
            <person name="Orjuela J."/>
            <person name="Siena L.A."/>
            <person name="Pessino S.C."/>
            <person name="Combes M.C."/>
            <person name="Mariac C."/>
            <person name="Albertini E."/>
            <person name="Pupilli F."/>
            <person name="Ortiz J.P.A."/>
            <person name="Leblanc O."/>
        </authorList>
    </citation>
    <scope>NUCLEOTIDE SEQUENCE [LARGE SCALE GENOMIC DNA]</scope>
    <source>
        <strain evidence="2">R1</strain>
        <tissue evidence="2">Leaf</tissue>
    </source>
</reference>
<dbReference type="EMBL" id="CP144751">
    <property type="protein sequence ID" value="WVZ83565.1"/>
    <property type="molecule type" value="Genomic_DNA"/>
</dbReference>
<protein>
    <recommendedName>
        <fullName evidence="1">Reverse transcriptase Ty1/copia-type domain-containing protein</fullName>
    </recommendedName>
</protein>
<sequence length="249" mass="28213">MLLSSRITLGIWFPPPPPPPPRGNIVSGKWIFKHKFKADGSLQRYKARWVLRGFTQCPGVDYDKTFSPVIKPATVRTLDVKNAFLHGTLTETVYCQQPSGFEDPTLPGYVCRLNKSLYGLKQAPRAWYSRYTSLFVFHRGAVTVYLLLYVDDIVLTASSPQLLRRTIEALQQEFAMKDIGELHHFLGMEVQRCCGGLLLKQRQYMLDILERDGMPACKPCSTPVDTNPKVSATSETLRPFAVLLEHYST</sequence>
<dbReference type="SUPFAM" id="SSF56672">
    <property type="entry name" value="DNA/RNA polymerases"/>
    <property type="match status" value="1"/>
</dbReference>
<organism evidence="2 3">
    <name type="scientific">Paspalum notatum var. saurae</name>
    <dbReference type="NCBI Taxonomy" id="547442"/>
    <lineage>
        <taxon>Eukaryota</taxon>
        <taxon>Viridiplantae</taxon>
        <taxon>Streptophyta</taxon>
        <taxon>Embryophyta</taxon>
        <taxon>Tracheophyta</taxon>
        <taxon>Spermatophyta</taxon>
        <taxon>Magnoliopsida</taxon>
        <taxon>Liliopsida</taxon>
        <taxon>Poales</taxon>
        <taxon>Poaceae</taxon>
        <taxon>PACMAD clade</taxon>
        <taxon>Panicoideae</taxon>
        <taxon>Andropogonodae</taxon>
        <taxon>Paspaleae</taxon>
        <taxon>Paspalinae</taxon>
        <taxon>Paspalum</taxon>
    </lineage>
</organism>
<dbReference type="InterPro" id="IPR043502">
    <property type="entry name" value="DNA/RNA_pol_sf"/>
</dbReference>
<keyword evidence="3" id="KW-1185">Reference proteome</keyword>
<name>A0AAQ3U116_PASNO</name>
<evidence type="ECO:0000259" key="1">
    <source>
        <dbReference type="Pfam" id="PF07727"/>
    </source>
</evidence>
<proteinExistence type="predicted"/>